<dbReference type="AlphaFoldDB" id="D5V3Q0"/>
<reference evidence="1 2" key="1">
    <citation type="journal article" date="2010" name="Stand. Genomic Sci.">
        <title>Complete genome sequence of Arcobacter nitrofigilis type strain (CI).</title>
        <authorList>
            <person name="Pati A."/>
            <person name="Gronow S."/>
            <person name="Lapidus A."/>
            <person name="Copeland A."/>
            <person name="Glavina Del Rio T."/>
            <person name="Nolan M."/>
            <person name="Lucas S."/>
            <person name="Tice H."/>
            <person name="Cheng J.F."/>
            <person name="Han C."/>
            <person name="Chertkov O."/>
            <person name="Bruce D."/>
            <person name="Tapia R."/>
            <person name="Goodwin L."/>
            <person name="Pitluck S."/>
            <person name="Liolios K."/>
            <person name="Ivanova N."/>
            <person name="Mavromatis K."/>
            <person name="Chen A."/>
            <person name="Palaniappan K."/>
            <person name="Land M."/>
            <person name="Hauser L."/>
            <person name="Chang Y.J."/>
            <person name="Jeffries C.D."/>
            <person name="Detter J.C."/>
            <person name="Rohde M."/>
            <person name="Goker M."/>
            <person name="Bristow J."/>
            <person name="Eisen J.A."/>
            <person name="Markowitz V."/>
            <person name="Hugenholtz P."/>
            <person name="Klenk H.P."/>
            <person name="Kyrpides N.C."/>
        </authorList>
    </citation>
    <scope>NUCLEOTIDE SEQUENCE [LARGE SCALE GENOMIC DNA]</scope>
    <source>
        <strain evidence="2">ATCC 33309 / DSM 7299 / CCUG 15893 / LMG 7604 / NCTC 12251 / CI</strain>
    </source>
</reference>
<dbReference type="OrthoDB" id="5919048at2"/>
<dbReference type="HOGENOM" id="CLU_098652_0_0_7"/>
<gene>
    <name evidence="1" type="ordered locus">Arnit_0092</name>
</gene>
<organism evidence="1 2">
    <name type="scientific">Arcobacter nitrofigilis (strain ATCC 33309 / DSM 7299 / CCUG 15893 / LMG 7604 / NCTC 12251 / CI)</name>
    <name type="common">Campylobacter nitrofigilis</name>
    <dbReference type="NCBI Taxonomy" id="572480"/>
    <lineage>
        <taxon>Bacteria</taxon>
        <taxon>Pseudomonadati</taxon>
        <taxon>Campylobacterota</taxon>
        <taxon>Epsilonproteobacteria</taxon>
        <taxon>Campylobacterales</taxon>
        <taxon>Arcobacteraceae</taxon>
        <taxon>Arcobacter</taxon>
    </lineage>
</organism>
<sequence length="239" mass="28012">MNEDELINNFKEDPASTVLKFTQSVLEEIRENVRFNQSGLTVINDINKDKFYDKIIDYYSALYSMFTHSDLFTEIHFKEPEGNIEQDIDSIFDVFYAISEEYRALCARRKFKSVSDKYTGLFNNEFMYHFSDKEVDKIQELINLLREEISKSTLFEEEHQQRLLKRLEKLQAEIHKKMSDLDRFWGLVGDAGVAIGKFGKDAKPIVDRIRELTDVVWGAQRRAEKLPDNSSNPLIDNES</sequence>
<proteinExistence type="predicted"/>
<dbReference type="Proteomes" id="UP000000939">
    <property type="component" value="Chromosome"/>
</dbReference>
<dbReference type="KEGG" id="ant:Arnit_0092"/>
<dbReference type="RefSeq" id="WP_013133906.1">
    <property type="nucleotide sequence ID" value="NC_014166.1"/>
</dbReference>
<protein>
    <submittedName>
        <fullName evidence="1">Uncharacterized protein</fullName>
    </submittedName>
</protein>
<dbReference type="EMBL" id="CP001999">
    <property type="protein sequence ID" value="ADG91761.1"/>
    <property type="molecule type" value="Genomic_DNA"/>
</dbReference>
<keyword evidence="2" id="KW-1185">Reference proteome</keyword>
<evidence type="ECO:0000313" key="2">
    <source>
        <dbReference type="Proteomes" id="UP000000939"/>
    </source>
</evidence>
<accession>D5V3Q0</accession>
<name>D5V3Q0_ARCNC</name>
<evidence type="ECO:0000313" key="1">
    <source>
        <dbReference type="EMBL" id="ADG91761.1"/>
    </source>
</evidence>